<feature type="compositionally biased region" description="Polar residues" evidence="1">
    <location>
        <begin position="1"/>
        <end position="14"/>
    </location>
</feature>
<feature type="compositionally biased region" description="Polar residues" evidence="1">
    <location>
        <begin position="562"/>
        <end position="579"/>
    </location>
</feature>
<dbReference type="OrthoDB" id="6354267at2759"/>
<feature type="compositionally biased region" description="Acidic residues" evidence="1">
    <location>
        <begin position="17"/>
        <end position="33"/>
    </location>
</feature>
<dbReference type="VEuPathDB" id="VectorBase:FBgn0037814"/>
<feature type="domain" description="DDB1- and CUL4-associated factor 15 WD40 repeat-containing" evidence="2">
    <location>
        <begin position="69"/>
        <end position="272"/>
    </location>
</feature>
<feature type="compositionally biased region" description="Polar residues" evidence="1">
    <location>
        <begin position="350"/>
        <end position="368"/>
    </location>
</feature>
<evidence type="ECO:0000259" key="2">
    <source>
        <dbReference type="Pfam" id="PF14939"/>
    </source>
</evidence>
<feature type="compositionally biased region" description="Low complexity" evidence="1">
    <location>
        <begin position="523"/>
        <end position="561"/>
    </location>
</feature>
<dbReference type="Pfam" id="PF14939">
    <property type="entry name" value="DCAF15_WD40"/>
    <property type="match status" value="1"/>
</dbReference>
<dbReference type="CDD" id="cd20913">
    <property type="entry name" value="DCAF15-CTD"/>
    <property type="match status" value="1"/>
</dbReference>
<feature type="region of interest" description="Disordered" evidence="1">
    <location>
        <begin position="523"/>
        <end position="579"/>
    </location>
</feature>
<dbReference type="AGR" id="FB:FBgn0037814"/>
<proteinExistence type="evidence at transcript level"/>
<dbReference type="GO" id="GO:0016567">
    <property type="term" value="P:protein ubiquitination"/>
    <property type="evidence" value="ECO:0007669"/>
    <property type="project" value="InterPro"/>
</dbReference>
<dbReference type="PANTHER" id="PTHR28541">
    <property type="entry name" value="DDB1- AND CUL4-ASSOCIATED FACTOR 15"/>
    <property type="match status" value="1"/>
</dbReference>
<dbReference type="ExpressionAtlas" id="Q8MSU8">
    <property type="expression patterns" value="baseline and differential"/>
</dbReference>
<accession>Q8MSU8</accession>
<protein>
    <submittedName>
        <fullName evidence="3">LD43055p</fullName>
    </submittedName>
</protein>
<feature type="region of interest" description="Disordered" evidence="1">
    <location>
        <begin position="346"/>
        <end position="368"/>
    </location>
</feature>
<evidence type="ECO:0000256" key="1">
    <source>
        <dbReference type="SAM" id="MobiDB-lite"/>
    </source>
</evidence>
<name>Q8MSU8_DROME</name>
<dbReference type="AlphaFoldDB" id="Q8MSU8"/>
<reference evidence="3" key="1">
    <citation type="submission" date="2002-06" db="EMBL/GenBank/DDBJ databases">
        <authorList>
            <person name="Stapleton M."/>
            <person name="Brokstein P."/>
            <person name="Hong L."/>
            <person name="Agbayani A."/>
            <person name="Carlson J."/>
            <person name="Champe M."/>
            <person name="Chavez C."/>
            <person name="Dorsett V."/>
            <person name="Dresnek D."/>
            <person name="Farfan D."/>
            <person name="Frise E."/>
            <person name="George R."/>
            <person name="Gonzalez M."/>
            <person name="Guarin H."/>
            <person name="Kronmiller B."/>
            <person name="Li P."/>
            <person name="Liao G."/>
            <person name="Miranda A."/>
            <person name="Mungall C.J."/>
            <person name="Nunoo J."/>
            <person name="Pacleb J."/>
            <person name="Paragas V."/>
            <person name="Park S."/>
            <person name="Patel S."/>
            <person name="Phouanenavong S."/>
            <person name="Wan K."/>
            <person name="Yu C."/>
            <person name="Lewis S.E."/>
            <person name="Rubin G.M."/>
            <person name="Celniker S."/>
        </authorList>
    </citation>
    <scope>NUCLEOTIDE SEQUENCE</scope>
    <source>
        <strain evidence="3">Berkeley</strain>
    </source>
</reference>
<dbReference type="CDD" id="cd20917">
    <property type="entry name" value="DCAF15-NTD"/>
    <property type="match status" value="1"/>
</dbReference>
<sequence length="898" mass="101724">METDYQNYVESLSGVSSDEDDFSTVDSSDESSEEPVPTPSSIPRTRNLVQMLYDRERTGHFSGSSRAGQKQQLPYVRVPNRLKLYLKDVMASNLMEGHIFMGLTACGQYMLSHRVMCNDSSSLNHYSFNMGYKYTLYFWLFQPHKRLRHFFSRRLFDDHVVDNIKTVTMTQWKNAQHQILVVHGAATEEGEDSYITYVKVPKLGCLECKKLNDDGPYSFYNAHCLTCHLTVHTKYSSTETDPAFDPKINLLCPERILIISNGFMHMLRIDMDTPAVTSGYLPQQQSLILPSLQAQPQSQSFLLPRSILASEEDRSSAAFTGSGSEAESLNEQSVVARIIADFSDIETEQRSSQPGHNQNESQSGSNVYSSPKAYDKLIFTPHCSPTLVTGPNSMTLPETTLPVTKPLVNESSPPRRRNHRIVTKFRNGITTIDLQSPPIANSMTDKSNAYEFSEDNEKYEKISTFRKRRLAEKKYEFSEDNSENIIPFTKVRLAGRAFNASTASTTSRSFHRFSPTAHFFHNSPCASPSSSPHPSQPAQTPPHLGFRSPPSSSMLMRSPSRNANSAQMFNQKSPPLSQATQQMLSYKPVGPLGALSPLQMSLAKRFDMGGSMSPNAGLSFLSPRRDEPRIVEMPVQGGVMPEKPVCTKKLRRRYVEEDDATSVITSEEDDCISPGYHTSLPMEVHGSCYSEMQMISQASYHRLRCSSVVITQHSFDLETFTYYVISLLCQKHQKIYNVFYDWAYEVISVCPLSQTIVCMLTAQFSARDQPLAICIHCTGRMDCVFHNRQYESRILFTWNMESGQWLVLDYGELKEVHEQFNPLKRLGKARLTFAQMAKKMGKEMAVSLGLNLPDYTSNLRVLNSDIRKSKMFISDLDNMVEFHLKFRNSETIYKITIS</sequence>
<evidence type="ECO:0000313" key="3">
    <source>
        <dbReference type="EMBL" id="AAM49942.1"/>
    </source>
</evidence>
<dbReference type="HOGENOM" id="CLU_321128_0_0_1"/>
<evidence type="ECO:0000313" key="4">
    <source>
        <dbReference type="FlyBase" id="FBgn0037814"/>
    </source>
</evidence>
<feature type="region of interest" description="Disordered" evidence="1">
    <location>
        <begin position="1"/>
        <end position="47"/>
    </location>
</feature>
<dbReference type="InterPro" id="IPR032734">
    <property type="entry name" value="DCAF15_WD40"/>
</dbReference>
<dbReference type="InterPro" id="IPR038914">
    <property type="entry name" value="DCAF15"/>
</dbReference>
<dbReference type="InterPro" id="IPR047319">
    <property type="entry name" value="DCAF15_C"/>
</dbReference>
<dbReference type="FlyBase" id="FBgn0037814">
    <property type="gene designation" value="CG6325"/>
</dbReference>
<dbReference type="EMBL" id="AY118573">
    <property type="protein sequence ID" value="AAM49942.1"/>
    <property type="molecule type" value="mRNA"/>
</dbReference>
<gene>
    <name evidence="3 4" type="ORF">CG6325</name>
</gene>
<organism evidence="3">
    <name type="scientific">Drosophila melanogaster</name>
    <name type="common">Fruit fly</name>
    <dbReference type="NCBI Taxonomy" id="7227"/>
    <lineage>
        <taxon>Eukaryota</taxon>
        <taxon>Metazoa</taxon>
        <taxon>Ecdysozoa</taxon>
        <taxon>Arthropoda</taxon>
        <taxon>Hexapoda</taxon>
        <taxon>Insecta</taxon>
        <taxon>Pterygota</taxon>
        <taxon>Neoptera</taxon>
        <taxon>Endopterygota</taxon>
        <taxon>Diptera</taxon>
        <taxon>Brachycera</taxon>
        <taxon>Muscomorpha</taxon>
        <taxon>Ephydroidea</taxon>
        <taxon>Drosophilidae</taxon>
        <taxon>Drosophila</taxon>
        <taxon>Sophophora</taxon>
    </lineage>
</organism>
<dbReference type="PANTHER" id="PTHR28541:SF1">
    <property type="entry name" value="DDB1- AND CUL4-ASSOCIATED FACTOR 15"/>
    <property type="match status" value="1"/>
</dbReference>